<reference evidence="13" key="1">
    <citation type="submission" date="2013-05" db="EMBL/GenBank/DDBJ databases">
        <authorList>
            <person name="Yim A.K.Y."/>
            <person name="Chan T.F."/>
            <person name="Ji K.M."/>
            <person name="Liu X.Y."/>
            <person name="Zhou J.W."/>
            <person name="Li R.Q."/>
            <person name="Yang K.Y."/>
            <person name="Li J."/>
            <person name="Li M."/>
            <person name="Law P.T.W."/>
            <person name="Wu Y.L."/>
            <person name="Cai Z.L."/>
            <person name="Qin H."/>
            <person name="Bao Y."/>
            <person name="Leung R.K.K."/>
            <person name="Ng P.K.S."/>
            <person name="Zou J."/>
            <person name="Zhong X.J."/>
            <person name="Ran P.X."/>
            <person name="Zhong N.S."/>
            <person name="Liu Z.G."/>
            <person name="Tsui S.K.W."/>
        </authorList>
    </citation>
    <scope>NUCLEOTIDE SEQUENCE</scope>
    <source>
        <strain evidence="13">Derf</strain>
        <tissue evidence="13">Whole organism</tissue>
    </source>
</reference>
<feature type="compositionally biased region" description="Basic residues" evidence="9">
    <location>
        <begin position="223"/>
        <end position="232"/>
    </location>
</feature>
<evidence type="ECO:0000256" key="6">
    <source>
        <dbReference type="ARBA" id="ARBA00022687"/>
    </source>
</evidence>
<dbReference type="InterPro" id="IPR015506">
    <property type="entry name" value="Dsh/Dvl-rel"/>
</dbReference>
<feature type="domain" description="DIX" evidence="12">
    <location>
        <begin position="72"/>
        <end position="155"/>
    </location>
</feature>
<evidence type="ECO:0000256" key="3">
    <source>
        <dbReference type="ARBA" id="ARBA00008735"/>
    </source>
</evidence>
<dbReference type="GO" id="GO:0000132">
    <property type="term" value="P:establishment of mitotic spindle orientation"/>
    <property type="evidence" value="ECO:0007669"/>
    <property type="project" value="UniProtKB-ARBA"/>
</dbReference>
<feature type="compositionally biased region" description="Basic residues" evidence="9">
    <location>
        <begin position="260"/>
        <end position="272"/>
    </location>
</feature>
<evidence type="ECO:0000256" key="2">
    <source>
        <dbReference type="ARBA" id="ARBA00004496"/>
    </source>
</evidence>
<comment type="similarity">
    <text evidence="3">Belongs to the DSH family.</text>
</comment>
<dbReference type="InterPro" id="IPR036034">
    <property type="entry name" value="PDZ_sf"/>
</dbReference>
<evidence type="ECO:0000256" key="8">
    <source>
        <dbReference type="PROSITE-ProRule" id="PRU00069"/>
    </source>
</evidence>
<evidence type="ECO:0000256" key="5">
    <source>
        <dbReference type="ARBA" id="ARBA00022490"/>
    </source>
</evidence>
<dbReference type="GO" id="GO:0060070">
    <property type="term" value="P:canonical Wnt signaling pathway"/>
    <property type="evidence" value="ECO:0007669"/>
    <property type="project" value="TreeGrafter"/>
</dbReference>
<dbReference type="SMART" id="SM00021">
    <property type="entry name" value="DAX"/>
    <property type="match status" value="1"/>
</dbReference>
<dbReference type="InterPro" id="IPR001478">
    <property type="entry name" value="PDZ"/>
</dbReference>
<keyword evidence="5" id="KW-0963">Cytoplasm</keyword>
<dbReference type="InterPro" id="IPR029071">
    <property type="entry name" value="Ubiquitin-like_domsf"/>
</dbReference>
<dbReference type="InterPro" id="IPR036390">
    <property type="entry name" value="WH_DNA-bd_sf"/>
</dbReference>
<comment type="subcellular location">
    <subcellularLocation>
        <location evidence="2">Cytoplasm</location>
    </subcellularLocation>
    <subcellularLocation>
        <location evidence="1">Membrane</location>
    </subcellularLocation>
</comment>
<dbReference type="Pfam" id="PF00610">
    <property type="entry name" value="DEP"/>
    <property type="match status" value="1"/>
</dbReference>
<dbReference type="GO" id="GO:0016020">
    <property type="term" value="C:membrane"/>
    <property type="evidence" value="ECO:0007669"/>
    <property type="project" value="UniProtKB-SubCell"/>
</dbReference>
<evidence type="ECO:0000259" key="11">
    <source>
        <dbReference type="PROSITE" id="PS50186"/>
    </source>
</evidence>
<dbReference type="PANTHER" id="PTHR10878:SF25">
    <property type="entry name" value="SEGMENT POLARITY PROTEIN DISHEVELLED"/>
    <property type="match status" value="1"/>
</dbReference>
<protein>
    <submittedName>
        <fullName evidence="13">Segment polarity protein dishevelled DVL-3</fullName>
    </submittedName>
</protein>
<dbReference type="GO" id="GO:0035556">
    <property type="term" value="P:intracellular signal transduction"/>
    <property type="evidence" value="ECO:0007669"/>
    <property type="project" value="InterPro"/>
</dbReference>
<dbReference type="Gene3D" id="2.30.42.10">
    <property type="match status" value="1"/>
</dbReference>
<dbReference type="InterPro" id="IPR038207">
    <property type="entry name" value="DIX_dom_sf"/>
</dbReference>
<evidence type="ECO:0000313" key="14">
    <source>
        <dbReference type="Proteomes" id="UP000790347"/>
    </source>
</evidence>
<evidence type="ECO:0000313" key="13">
    <source>
        <dbReference type="EMBL" id="KAH9516167.1"/>
    </source>
</evidence>
<organism evidence="13 14">
    <name type="scientific">Dermatophagoides farinae</name>
    <name type="common">American house dust mite</name>
    <dbReference type="NCBI Taxonomy" id="6954"/>
    <lineage>
        <taxon>Eukaryota</taxon>
        <taxon>Metazoa</taxon>
        <taxon>Ecdysozoa</taxon>
        <taxon>Arthropoda</taxon>
        <taxon>Chelicerata</taxon>
        <taxon>Arachnida</taxon>
        <taxon>Acari</taxon>
        <taxon>Acariformes</taxon>
        <taxon>Sarcoptiformes</taxon>
        <taxon>Astigmata</taxon>
        <taxon>Psoroptidia</taxon>
        <taxon>Analgoidea</taxon>
        <taxon>Pyroglyphidae</taxon>
        <taxon>Dermatophagoidinae</taxon>
        <taxon>Dermatophagoides</taxon>
    </lineage>
</organism>
<dbReference type="FunFam" id="1.10.10.10:FF:000400">
    <property type="entry name" value="DiSHevelled related"/>
    <property type="match status" value="1"/>
</dbReference>
<dbReference type="GO" id="GO:0005938">
    <property type="term" value="C:cell cortex"/>
    <property type="evidence" value="ECO:0007669"/>
    <property type="project" value="UniProtKB-ARBA"/>
</dbReference>
<feature type="compositionally biased region" description="Basic residues" evidence="9">
    <location>
        <begin position="334"/>
        <end position="353"/>
    </location>
</feature>
<dbReference type="SMART" id="SM00228">
    <property type="entry name" value="PDZ"/>
    <property type="match status" value="1"/>
</dbReference>
<evidence type="ECO:0000256" key="4">
    <source>
        <dbReference type="ARBA" id="ARBA00022473"/>
    </source>
</evidence>
<feature type="compositionally biased region" description="Gly residues" evidence="9">
    <location>
        <begin position="250"/>
        <end position="259"/>
    </location>
</feature>
<feature type="domain" description="DEP" evidence="11">
    <location>
        <begin position="618"/>
        <end position="693"/>
    </location>
</feature>
<dbReference type="Pfam" id="PF00778">
    <property type="entry name" value="DIX"/>
    <property type="match status" value="1"/>
</dbReference>
<dbReference type="SUPFAM" id="SSF46785">
    <property type="entry name" value="Winged helix' DNA-binding domain"/>
    <property type="match status" value="1"/>
</dbReference>
<dbReference type="Gene3D" id="2.40.240.130">
    <property type="match status" value="1"/>
</dbReference>
<evidence type="ECO:0000256" key="9">
    <source>
        <dbReference type="SAM" id="MobiDB-lite"/>
    </source>
</evidence>
<dbReference type="Proteomes" id="UP000790347">
    <property type="component" value="Unassembled WGS sequence"/>
</dbReference>
<dbReference type="SUPFAM" id="SSF50156">
    <property type="entry name" value="PDZ domain-like"/>
    <property type="match status" value="1"/>
</dbReference>
<evidence type="ECO:0000256" key="7">
    <source>
        <dbReference type="ARBA" id="ARBA00023136"/>
    </source>
</evidence>
<dbReference type="EMBL" id="ASGP02000003">
    <property type="protein sequence ID" value="KAH9516167.1"/>
    <property type="molecule type" value="Genomic_DNA"/>
</dbReference>
<comment type="caution">
    <text evidence="13">The sequence shown here is derived from an EMBL/GenBank/DDBJ whole genome shotgun (WGS) entry which is preliminary data.</text>
</comment>
<dbReference type="GO" id="GO:0035591">
    <property type="term" value="F:signaling adaptor activity"/>
    <property type="evidence" value="ECO:0007669"/>
    <property type="project" value="UniProtKB-ARBA"/>
</dbReference>
<dbReference type="SMART" id="SM00049">
    <property type="entry name" value="DEP"/>
    <property type="match status" value="1"/>
</dbReference>
<dbReference type="GO" id="GO:0005109">
    <property type="term" value="F:frizzled binding"/>
    <property type="evidence" value="ECO:0007669"/>
    <property type="project" value="TreeGrafter"/>
</dbReference>
<evidence type="ECO:0000259" key="12">
    <source>
        <dbReference type="PROSITE" id="PS50841"/>
    </source>
</evidence>
<dbReference type="PANTHER" id="PTHR10878">
    <property type="entry name" value="SEGMENT POLARITY PROTEIN DISHEVELLED"/>
    <property type="match status" value="1"/>
</dbReference>
<dbReference type="SUPFAM" id="SSF54236">
    <property type="entry name" value="Ubiquitin-like"/>
    <property type="match status" value="1"/>
</dbReference>
<dbReference type="InterPro" id="IPR003351">
    <property type="entry name" value="Dishevelled_protein_dom"/>
</dbReference>
<dbReference type="Pfam" id="PF02377">
    <property type="entry name" value="Dishevelled"/>
    <property type="match status" value="2"/>
</dbReference>
<dbReference type="GO" id="GO:0005829">
    <property type="term" value="C:cytosol"/>
    <property type="evidence" value="ECO:0007669"/>
    <property type="project" value="TreeGrafter"/>
</dbReference>
<feature type="compositionally biased region" description="Polar residues" evidence="9">
    <location>
        <begin position="816"/>
        <end position="832"/>
    </location>
</feature>
<proteinExistence type="inferred from homology"/>
<feature type="region of interest" description="Disordered" evidence="9">
    <location>
        <begin position="816"/>
        <end position="846"/>
    </location>
</feature>
<feature type="region of interest" description="Disordered" evidence="9">
    <location>
        <begin position="43"/>
        <end position="62"/>
    </location>
</feature>
<dbReference type="InterPro" id="IPR001158">
    <property type="entry name" value="DIX"/>
</dbReference>
<dbReference type="GO" id="GO:0048730">
    <property type="term" value="P:epidermis morphogenesis"/>
    <property type="evidence" value="ECO:0007669"/>
    <property type="project" value="UniProtKB-ARBA"/>
</dbReference>
<dbReference type="PRINTS" id="PR01760">
    <property type="entry name" value="DISHEVELLED"/>
</dbReference>
<dbReference type="PROSITE" id="PS50106">
    <property type="entry name" value="PDZ"/>
    <property type="match status" value="1"/>
</dbReference>
<evidence type="ECO:0000256" key="1">
    <source>
        <dbReference type="ARBA" id="ARBA00004370"/>
    </source>
</evidence>
<dbReference type="InterPro" id="IPR008339">
    <property type="entry name" value="Dishevelled_fam"/>
</dbReference>
<dbReference type="CDD" id="cd06717">
    <property type="entry name" value="PDZ_Dishevelled-like"/>
    <property type="match status" value="1"/>
</dbReference>
<feature type="compositionally biased region" description="Polar residues" evidence="9">
    <location>
        <begin position="275"/>
        <end position="289"/>
    </location>
</feature>
<dbReference type="PROSITE" id="PS50186">
    <property type="entry name" value="DEP"/>
    <property type="match status" value="1"/>
</dbReference>
<dbReference type="AlphaFoldDB" id="A0A922I016"/>
<accession>A0A922I016</accession>
<dbReference type="PROSITE" id="PS50841">
    <property type="entry name" value="DIX"/>
    <property type="match status" value="1"/>
</dbReference>
<keyword evidence="4" id="KW-0217">Developmental protein</keyword>
<dbReference type="GO" id="GO:0016477">
    <property type="term" value="P:cell migration"/>
    <property type="evidence" value="ECO:0007669"/>
    <property type="project" value="UniProtKB-ARBA"/>
</dbReference>
<feature type="compositionally biased region" description="Low complexity" evidence="9">
    <location>
        <begin position="233"/>
        <end position="249"/>
    </location>
</feature>
<gene>
    <name evidence="13" type="primary">DVL3</name>
    <name evidence="13" type="ORF">DERF_006926</name>
</gene>
<dbReference type="InterPro" id="IPR000591">
    <property type="entry name" value="DEP_dom"/>
</dbReference>
<name>A0A922I016_DERFA</name>
<evidence type="ECO:0000259" key="10">
    <source>
        <dbReference type="PROSITE" id="PS50106"/>
    </source>
</evidence>
<feature type="domain" description="PDZ" evidence="10">
    <location>
        <begin position="373"/>
        <end position="446"/>
    </location>
</feature>
<feature type="compositionally biased region" description="Acidic residues" evidence="9">
    <location>
        <begin position="291"/>
        <end position="316"/>
    </location>
</feature>
<dbReference type="CDD" id="cd04438">
    <property type="entry name" value="DEP_dishevelled"/>
    <property type="match status" value="1"/>
</dbReference>
<feature type="region of interest" description="Disordered" evidence="9">
    <location>
        <begin position="988"/>
        <end position="1013"/>
    </location>
</feature>
<dbReference type="GO" id="GO:0048646">
    <property type="term" value="P:anatomical structure formation involved in morphogenesis"/>
    <property type="evidence" value="ECO:0007669"/>
    <property type="project" value="UniProtKB-ARBA"/>
</dbReference>
<dbReference type="GO" id="GO:0009887">
    <property type="term" value="P:animal organ morphogenesis"/>
    <property type="evidence" value="ECO:0007669"/>
    <property type="project" value="UniProtKB-ARBA"/>
</dbReference>
<dbReference type="GO" id="GO:0003002">
    <property type="term" value="P:regionalization"/>
    <property type="evidence" value="ECO:0007669"/>
    <property type="project" value="UniProtKB-ARBA"/>
</dbReference>
<dbReference type="GO" id="GO:0048598">
    <property type="term" value="P:embryonic morphogenesis"/>
    <property type="evidence" value="ECO:0007669"/>
    <property type="project" value="UniProtKB-ARBA"/>
</dbReference>
<feature type="compositionally biased region" description="Low complexity" evidence="9">
    <location>
        <begin position="1000"/>
        <end position="1013"/>
    </location>
</feature>
<dbReference type="GO" id="GO:0048699">
    <property type="term" value="P:generation of neurons"/>
    <property type="evidence" value="ECO:0007669"/>
    <property type="project" value="UniProtKB-ARBA"/>
</dbReference>
<keyword evidence="14" id="KW-1185">Reference proteome</keyword>
<keyword evidence="7" id="KW-0472">Membrane</keyword>
<keyword evidence="6 8" id="KW-0879">Wnt signaling pathway</keyword>
<feature type="region of interest" description="Disordered" evidence="9">
    <location>
        <begin position="198"/>
        <end position="359"/>
    </location>
</feature>
<sequence>MLISKPNHSMLKNSGSSAIADSDATILDSNGVAIIDSTVDQSIANNSQTSPPPISTNNGQQLPLKVGPLASTNETRIVYHVDDEETPYLVKLPIPHSQIKLSDFKSAISLPRPHYKYFFKSYDKEVGVVKEEIFDDNASLPIFKDRVVAWLVSTEGSVVSDSTNSQCQTEISATARTVHATHHHHHAHQRQQECNGLIGDSHLSSFNDPSPMENESLLNSRDGHHHHHHLSPRRGYNNNKNSHNNKYSGGRYGNSGGYYHGHHHRHHGHHHGNYMDSSVMTSDIESTSFVDSEDDDDDDDDLLNDTTVDDENDYEDYTSRVSTTTEETSVSRQYQRRNRHRNRRQKGGYRNRMSRTSSLSSITESSMSLNIIQVILNLDTVNYLGISLVGQTSKKGDGGIYVSSILKGGAVALDGRIEPGDMILQVNDINLENLSNDEAVEVIREAVKKPGPIKLLVAKCWDPHPLGHFTIPRSEPVRPIDPEAWVAHTEAARAKFTHPDNFPLNLAGSGNFMRMNPTPVDSERNPMFQPSTQSFNPSNVYPLLANGGSVVTGGDTNSGLVPGCSLRSSFKSGHSTITTIQQPQVTASSCLPLSSSSVPISLARGSDLKTIACAMASPNSGLDVRDRMWLKISIPNAFLGSDVVDWLYSMISGLHDRKDAKKMATKLLKEGYICHTINFKNSLSEKCYYIFSEQLNQINKATTDSLSTSDFQSHSVLSQPISASAAAGGHHQVHYPLLQQQPSSLPNNFEDNFGQALRLKNEFDSDSQQQQQLSANFDVINNRSGRSKFPFMCHWDEKSEIYNYGLLDPQPMTMKNNDSTMQSNHSGGNHSSYQDHHHIDEQNSQTSGQSILYNGQAVMGKSVNTVKNSGSYGCNNQTTTHTLASKHSNGSSNDSDGITGKFDLSNRITSSNNNLINHHYEDLQINPVTGNLVPTSTLVVNNANLSDNKALLQPTNGSNITDNPYIHRHIEGNELGVINVSDSNGQTGRHHVLNHAPTQSSSRGSSIASSNGASKLANTANVMRSSFKKAINKS</sequence>
<dbReference type="FunFam" id="2.30.42.10:FF:000014">
    <property type="entry name" value="Segment polarity protein dishevelled homolog DVL-3"/>
    <property type="match status" value="1"/>
</dbReference>
<dbReference type="FunFam" id="2.40.240.130:FF:000001">
    <property type="entry name" value="Segment polarity protein dishevelled homolog DVL-1"/>
    <property type="match status" value="1"/>
</dbReference>
<dbReference type="Pfam" id="PF00595">
    <property type="entry name" value="PDZ"/>
    <property type="match status" value="1"/>
</dbReference>
<dbReference type="InterPro" id="IPR036388">
    <property type="entry name" value="WH-like_DNA-bd_sf"/>
</dbReference>
<dbReference type="Gene3D" id="1.10.10.10">
    <property type="entry name" value="Winged helix-like DNA-binding domain superfamily/Winged helix DNA-binding domain"/>
    <property type="match status" value="1"/>
</dbReference>
<feature type="compositionally biased region" description="Polar residues" evidence="9">
    <location>
        <begin position="43"/>
        <end position="61"/>
    </location>
</feature>
<reference evidence="13" key="2">
    <citation type="journal article" date="2022" name="Res Sq">
        <title>Comparative Genomics Reveals Insights into the Divergent Evolution of Astigmatic Mites and Household Pest Adaptations.</title>
        <authorList>
            <person name="Xiong Q."/>
            <person name="Wan A.T.-Y."/>
            <person name="Liu X.-Y."/>
            <person name="Fung C.S.-H."/>
            <person name="Xiao X."/>
            <person name="Malainual N."/>
            <person name="Hou J."/>
            <person name="Wang L."/>
            <person name="Wang M."/>
            <person name="Yang K."/>
            <person name="Cui Y."/>
            <person name="Leung E."/>
            <person name="Nong W."/>
            <person name="Shin S.-K."/>
            <person name="Au S."/>
            <person name="Jeong K.Y."/>
            <person name="Chew F.T."/>
            <person name="Hui J."/>
            <person name="Leung T.F."/>
            <person name="Tungtrongchitr A."/>
            <person name="Zhong N."/>
            <person name="Liu Z."/>
            <person name="Tsui S."/>
        </authorList>
    </citation>
    <scope>NUCLEOTIDE SEQUENCE</scope>
    <source>
        <strain evidence="13">Derf</strain>
        <tissue evidence="13">Whole organism</tissue>
    </source>
</reference>
<feature type="compositionally biased region" description="Low complexity" evidence="9">
    <location>
        <begin position="319"/>
        <end position="333"/>
    </location>
</feature>
<dbReference type="GO" id="GO:0048468">
    <property type="term" value="P:cell development"/>
    <property type="evidence" value="ECO:0007669"/>
    <property type="project" value="UniProtKB-ARBA"/>
</dbReference>